<reference evidence="1" key="1">
    <citation type="submission" date="2014-11" db="EMBL/GenBank/DDBJ databases">
        <authorList>
            <person name="Amaro Gonzalez C."/>
        </authorList>
    </citation>
    <scope>NUCLEOTIDE SEQUENCE</scope>
</reference>
<protein>
    <submittedName>
        <fullName evidence="1">Uncharacterized protein</fullName>
    </submittedName>
</protein>
<proteinExistence type="predicted"/>
<organism evidence="1">
    <name type="scientific">Anguilla anguilla</name>
    <name type="common">European freshwater eel</name>
    <name type="synonym">Muraena anguilla</name>
    <dbReference type="NCBI Taxonomy" id="7936"/>
    <lineage>
        <taxon>Eukaryota</taxon>
        <taxon>Metazoa</taxon>
        <taxon>Chordata</taxon>
        <taxon>Craniata</taxon>
        <taxon>Vertebrata</taxon>
        <taxon>Euteleostomi</taxon>
        <taxon>Actinopterygii</taxon>
        <taxon>Neopterygii</taxon>
        <taxon>Teleostei</taxon>
        <taxon>Anguilliformes</taxon>
        <taxon>Anguillidae</taxon>
        <taxon>Anguilla</taxon>
    </lineage>
</organism>
<dbReference type="AlphaFoldDB" id="A0A0E9PQW4"/>
<dbReference type="EMBL" id="GBXM01101693">
    <property type="protein sequence ID" value="JAH06884.1"/>
    <property type="molecule type" value="Transcribed_RNA"/>
</dbReference>
<sequence>MGNALDKSTRAKCSVSICCNQL</sequence>
<evidence type="ECO:0000313" key="1">
    <source>
        <dbReference type="EMBL" id="JAH06884.1"/>
    </source>
</evidence>
<reference evidence="1" key="2">
    <citation type="journal article" date="2015" name="Fish Shellfish Immunol.">
        <title>Early steps in the European eel (Anguilla anguilla)-Vibrio vulnificus interaction in the gills: Role of the RtxA13 toxin.</title>
        <authorList>
            <person name="Callol A."/>
            <person name="Pajuelo D."/>
            <person name="Ebbesson L."/>
            <person name="Teles M."/>
            <person name="MacKenzie S."/>
            <person name="Amaro C."/>
        </authorList>
    </citation>
    <scope>NUCLEOTIDE SEQUENCE</scope>
</reference>
<accession>A0A0E9PQW4</accession>
<name>A0A0E9PQW4_ANGAN</name>